<dbReference type="RefSeq" id="WP_202998967.1">
    <property type="nucleotide sequence ID" value="NZ_JAEMEF010000002.1"/>
</dbReference>
<reference evidence="3 4" key="1">
    <citation type="submission" date="2020-12" db="EMBL/GenBank/DDBJ databases">
        <title>Olleya sediminilitoris sp. nov., isolated from a tidal flat.</title>
        <authorList>
            <person name="Park S."/>
            <person name="Yoon J.-H."/>
        </authorList>
    </citation>
    <scope>NUCLEOTIDE SEQUENCE [LARGE SCALE GENOMIC DNA]</scope>
    <source>
        <strain evidence="3 4">YSTF-M6</strain>
    </source>
</reference>
<dbReference type="Proteomes" id="UP000605013">
    <property type="component" value="Unassembled WGS sequence"/>
</dbReference>
<protein>
    <submittedName>
        <fullName evidence="3">Uncharacterized protein</fullName>
    </submittedName>
</protein>
<feature type="transmembrane region" description="Helical" evidence="2">
    <location>
        <begin position="93"/>
        <end position="112"/>
    </location>
</feature>
<feature type="transmembrane region" description="Helical" evidence="2">
    <location>
        <begin position="63"/>
        <end position="81"/>
    </location>
</feature>
<evidence type="ECO:0000313" key="4">
    <source>
        <dbReference type="Proteomes" id="UP000605013"/>
    </source>
</evidence>
<comment type="caution">
    <text evidence="3">The sequence shown here is derived from an EMBL/GenBank/DDBJ whole genome shotgun (WGS) entry which is preliminary data.</text>
</comment>
<evidence type="ECO:0000313" key="3">
    <source>
        <dbReference type="EMBL" id="MBL7558910.1"/>
    </source>
</evidence>
<organism evidence="3 4">
    <name type="scientific">Olleya sediminilitoris</name>
    <dbReference type="NCBI Taxonomy" id="2795739"/>
    <lineage>
        <taxon>Bacteria</taxon>
        <taxon>Pseudomonadati</taxon>
        <taxon>Bacteroidota</taxon>
        <taxon>Flavobacteriia</taxon>
        <taxon>Flavobacteriales</taxon>
        <taxon>Flavobacteriaceae</taxon>
    </lineage>
</organism>
<keyword evidence="2" id="KW-0812">Transmembrane</keyword>
<evidence type="ECO:0000256" key="1">
    <source>
        <dbReference type="SAM" id="MobiDB-lite"/>
    </source>
</evidence>
<keyword evidence="2" id="KW-1133">Transmembrane helix</keyword>
<name>A0ABS1WIF5_9FLAO</name>
<feature type="region of interest" description="Disordered" evidence="1">
    <location>
        <begin position="216"/>
        <end position="250"/>
    </location>
</feature>
<accession>A0ABS1WIF5</accession>
<sequence length="250" mass="29821">MVKDFTRPITHWSYKNPDKLKKYYHRVEKKIYVKPRNSVDSKYHWFLNYYMDNNFIHYPTKGTFGPVLYALVSFAFFLVFVWPSDEKLKGTDYFFMILTLILTLFFLIYLFTKPKKEQILNRRDGLITMTGFFWQKNITMTFETCEFAYSTGGEDGMGAFLLEIIRPNNWQTFDPFGYGGAECYESMSFTTWYMDKNRPLPPGEAFDRFREQDFERRKAEGFPKPLYPSKIKTPEATKSQQAERKRIGGW</sequence>
<keyword evidence="4" id="KW-1185">Reference proteome</keyword>
<dbReference type="EMBL" id="JAEMEF010000002">
    <property type="protein sequence ID" value="MBL7558910.1"/>
    <property type="molecule type" value="Genomic_DNA"/>
</dbReference>
<gene>
    <name evidence="3" type="ORF">JAO71_03755</name>
</gene>
<feature type="compositionally biased region" description="Basic and acidic residues" evidence="1">
    <location>
        <begin position="241"/>
        <end position="250"/>
    </location>
</feature>
<keyword evidence="2" id="KW-0472">Membrane</keyword>
<proteinExistence type="predicted"/>
<evidence type="ECO:0000256" key="2">
    <source>
        <dbReference type="SAM" id="Phobius"/>
    </source>
</evidence>